<comment type="caution">
    <text evidence="12">The sequence shown here is derived from an EMBL/GenBank/DDBJ whole genome shotgun (WGS) entry which is preliminary data.</text>
</comment>
<keyword evidence="7" id="KW-0072">Autophagy</keyword>
<name>A0A3M6UD99_POCDA</name>
<dbReference type="Pfam" id="PF00168">
    <property type="entry name" value="C2"/>
    <property type="match status" value="1"/>
</dbReference>
<dbReference type="STRING" id="46731.A0A3M6UD99"/>
<dbReference type="OrthoDB" id="9942608at2759"/>
<dbReference type="InterPro" id="IPR035892">
    <property type="entry name" value="C2_domain_sf"/>
</dbReference>
<feature type="domain" description="C2" evidence="10">
    <location>
        <begin position="40"/>
        <end position="156"/>
    </location>
</feature>
<accession>A0A3M6UD99</accession>
<dbReference type="PROSITE" id="PS51140">
    <property type="entry name" value="CUE"/>
    <property type="match status" value="1"/>
</dbReference>
<feature type="domain" description="CUE" evidence="11">
    <location>
        <begin position="238"/>
        <end position="281"/>
    </location>
</feature>
<keyword evidence="3" id="KW-0963">Cytoplasm</keyword>
<proteinExistence type="inferred from homology"/>
<evidence type="ECO:0000256" key="3">
    <source>
        <dbReference type="ARBA" id="ARBA00022490"/>
    </source>
</evidence>
<dbReference type="InterPro" id="IPR003892">
    <property type="entry name" value="CUE"/>
</dbReference>
<comment type="similarity">
    <text evidence="2">Belongs to the tollip family.</text>
</comment>
<dbReference type="GO" id="GO:0006914">
    <property type="term" value="P:autophagy"/>
    <property type="evidence" value="ECO:0007669"/>
    <property type="project" value="UniProtKB-KW"/>
</dbReference>
<evidence type="ECO:0000259" key="11">
    <source>
        <dbReference type="PROSITE" id="PS51140"/>
    </source>
</evidence>
<keyword evidence="8" id="KW-0395">Inflammatory response</keyword>
<evidence type="ECO:0000256" key="9">
    <source>
        <dbReference type="SAM" id="MobiDB-lite"/>
    </source>
</evidence>
<evidence type="ECO:0000313" key="12">
    <source>
        <dbReference type="EMBL" id="RMX51605.1"/>
    </source>
</evidence>
<dbReference type="InterPro" id="IPR037301">
    <property type="entry name" value="Tollip_C2"/>
</dbReference>
<dbReference type="AlphaFoldDB" id="A0A3M6UD99"/>
<dbReference type="SUPFAM" id="SSF46934">
    <property type="entry name" value="UBA-like"/>
    <property type="match status" value="1"/>
</dbReference>
<dbReference type="Proteomes" id="UP000275408">
    <property type="component" value="Unassembled WGS sequence"/>
</dbReference>
<dbReference type="SUPFAM" id="SSF49562">
    <property type="entry name" value="C2 domain (Calcium/lipid-binding domain, CaLB)"/>
    <property type="match status" value="1"/>
</dbReference>
<evidence type="ECO:0000256" key="1">
    <source>
        <dbReference type="ARBA" id="ARBA00004496"/>
    </source>
</evidence>
<dbReference type="Pfam" id="PF02845">
    <property type="entry name" value="CUE"/>
    <property type="match status" value="1"/>
</dbReference>
<evidence type="ECO:0000256" key="5">
    <source>
        <dbReference type="ARBA" id="ARBA00022737"/>
    </source>
</evidence>
<dbReference type="GO" id="GO:0006511">
    <property type="term" value="P:ubiquitin-dependent protein catabolic process"/>
    <property type="evidence" value="ECO:0007669"/>
    <property type="project" value="TreeGrafter"/>
</dbReference>
<evidence type="ECO:0000256" key="4">
    <source>
        <dbReference type="ARBA" id="ARBA00022588"/>
    </source>
</evidence>
<dbReference type="PANTHER" id="PTHR16461:SF5">
    <property type="entry name" value="TOLL-INTERACTING PROTEIN"/>
    <property type="match status" value="1"/>
</dbReference>
<dbReference type="GO" id="GO:0031624">
    <property type="term" value="F:ubiquitin conjugating enzyme binding"/>
    <property type="evidence" value="ECO:0007669"/>
    <property type="project" value="TreeGrafter"/>
</dbReference>
<evidence type="ECO:0000256" key="7">
    <source>
        <dbReference type="ARBA" id="ARBA00023006"/>
    </source>
</evidence>
<evidence type="ECO:0000256" key="8">
    <source>
        <dbReference type="ARBA" id="ARBA00023198"/>
    </source>
</evidence>
<evidence type="ECO:0008006" key="14">
    <source>
        <dbReference type="Google" id="ProtNLM"/>
    </source>
</evidence>
<keyword evidence="13" id="KW-1185">Reference proteome</keyword>
<protein>
    <recommendedName>
        <fullName evidence="14">Toll-interacting protein</fullName>
    </recommendedName>
</protein>
<dbReference type="GO" id="GO:0005737">
    <property type="term" value="C:cytoplasm"/>
    <property type="evidence" value="ECO:0007669"/>
    <property type="project" value="UniProtKB-SubCell"/>
</dbReference>
<dbReference type="GO" id="GO:0043130">
    <property type="term" value="F:ubiquitin binding"/>
    <property type="evidence" value="ECO:0007669"/>
    <property type="project" value="InterPro"/>
</dbReference>
<dbReference type="InterPro" id="IPR000008">
    <property type="entry name" value="C2_dom"/>
</dbReference>
<keyword evidence="5" id="KW-0677">Repeat</keyword>
<dbReference type="Gene3D" id="1.10.8.10">
    <property type="entry name" value="DNA helicase RuvA subunit, C-terminal domain"/>
    <property type="match status" value="1"/>
</dbReference>
<dbReference type="EMBL" id="RCHS01001746">
    <property type="protein sequence ID" value="RMX51605.1"/>
    <property type="molecule type" value="Genomic_DNA"/>
</dbReference>
<evidence type="ECO:0000256" key="2">
    <source>
        <dbReference type="ARBA" id="ARBA00009278"/>
    </source>
</evidence>
<feature type="region of interest" description="Disordered" evidence="9">
    <location>
        <begin position="213"/>
        <end position="238"/>
    </location>
</feature>
<comment type="subcellular location">
    <subcellularLocation>
        <location evidence="1">Cytoplasm</location>
    </subcellularLocation>
</comment>
<evidence type="ECO:0000313" key="13">
    <source>
        <dbReference type="Proteomes" id="UP000275408"/>
    </source>
</evidence>
<dbReference type="GO" id="GO:0045087">
    <property type="term" value="P:innate immune response"/>
    <property type="evidence" value="ECO:0007669"/>
    <property type="project" value="UniProtKB-KW"/>
</dbReference>
<keyword evidence="4" id="KW-0399">Innate immunity</keyword>
<evidence type="ECO:0000259" key="10">
    <source>
        <dbReference type="PROSITE" id="PS50004"/>
    </source>
</evidence>
<dbReference type="CDD" id="cd14279">
    <property type="entry name" value="CUE"/>
    <property type="match status" value="1"/>
</dbReference>
<organism evidence="12 13">
    <name type="scientific">Pocillopora damicornis</name>
    <name type="common">Cauliflower coral</name>
    <name type="synonym">Millepora damicornis</name>
    <dbReference type="NCBI Taxonomy" id="46731"/>
    <lineage>
        <taxon>Eukaryota</taxon>
        <taxon>Metazoa</taxon>
        <taxon>Cnidaria</taxon>
        <taxon>Anthozoa</taxon>
        <taxon>Hexacorallia</taxon>
        <taxon>Scleractinia</taxon>
        <taxon>Astrocoeniina</taxon>
        <taxon>Pocilloporidae</taxon>
        <taxon>Pocillopora</taxon>
    </lineage>
</organism>
<dbReference type="SMART" id="SM00239">
    <property type="entry name" value="C2"/>
    <property type="match status" value="1"/>
</dbReference>
<dbReference type="SMART" id="SM00546">
    <property type="entry name" value="CUE"/>
    <property type="match status" value="1"/>
</dbReference>
<gene>
    <name evidence="12" type="ORF">pdam_00018645</name>
</gene>
<feature type="non-terminal residue" evidence="12">
    <location>
        <position position="1"/>
    </location>
</feature>
<dbReference type="Gene3D" id="2.60.40.150">
    <property type="entry name" value="C2 domain"/>
    <property type="match status" value="1"/>
</dbReference>
<dbReference type="InterPro" id="IPR009060">
    <property type="entry name" value="UBA-like_sf"/>
</dbReference>
<keyword evidence="6" id="KW-0391">Immunity</keyword>
<dbReference type="CDD" id="cd04016">
    <property type="entry name" value="C2_Tollip"/>
    <property type="match status" value="1"/>
</dbReference>
<evidence type="ECO:0000256" key="6">
    <source>
        <dbReference type="ARBA" id="ARBA00022859"/>
    </source>
</evidence>
<dbReference type="FunFam" id="2.60.40.150:FF:000055">
    <property type="entry name" value="Toll-interacting protein-like Protein"/>
    <property type="match status" value="1"/>
</dbReference>
<reference evidence="12 13" key="1">
    <citation type="journal article" date="2018" name="Sci. Rep.">
        <title>Comparative analysis of the Pocillopora damicornis genome highlights role of immune system in coral evolution.</title>
        <authorList>
            <person name="Cunning R."/>
            <person name="Bay R.A."/>
            <person name="Gillette P."/>
            <person name="Baker A.C."/>
            <person name="Traylor-Knowles N."/>
        </authorList>
    </citation>
    <scope>NUCLEOTIDE SEQUENCE [LARGE SCALE GENOMIC DNA]</scope>
    <source>
        <strain evidence="12">RSMAS</strain>
        <tissue evidence="12">Whole animal</tissue>
    </source>
</reference>
<dbReference type="PANTHER" id="PTHR16461">
    <property type="entry name" value="TOLL-INTERACTING PROTEIN"/>
    <property type="match status" value="1"/>
</dbReference>
<feature type="compositionally biased region" description="Low complexity" evidence="9">
    <location>
        <begin position="227"/>
        <end position="238"/>
    </location>
</feature>
<dbReference type="PROSITE" id="PS50004">
    <property type="entry name" value="C2"/>
    <property type="match status" value="1"/>
</dbReference>
<sequence>GNARANVMTGDLPEDFLRLSPAVNQAPPPAGQMVPVQPVTYYQPTGFMQPIQPQHIGRLSITVQQAKLAKNYGITRMDPYCRITVGNHVFESPTAHNGSTNPRWNKLMSIPMQEGVKNVYVEIFDERAFSVDERIAWGLVAIKDSVFSGETLEDWYSLSGKQGEDKEGMINLVFSYRQVSAPPPQAMMYPSMPVTNVPVMMVPQPVVPGTQVLYPGGYGPGQPVPTGPQQHQQQPRQLNQQDITGLKDMFPSMEEGVIRSVLEACRGDVNAATTHLLGMTSDS</sequence>
<dbReference type="FunFam" id="1.10.8.10:FF:000036">
    <property type="entry name" value="Toll-interacting protein-like Protein"/>
    <property type="match status" value="1"/>
</dbReference>